<gene>
    <name evidence="1" type="ORF">L3Q82_000739</name>
</gene>
<evidence type="ECO:0000313" key="1">
    <source>
        <dbReference type="EMBL" id="KAI3365915.1"/>
    </source>
</evidence>
<comment type="caution">
    <text evidence="1">The sequence shown here is derived from an EMBL/GenBank/DDBJ whole genome shotgun (WGS) entry which is preliminary data.</text>
</comment>
<protein>
    <submittedName>
        <fullName evidence="1">Uncharacterized protein</fullName>
    </submittedName>
</protein>
<dbReference type="EMBL" id="CM041541">
    <property type="protein sequence ID" value="KAI3365915.1"/>
    <property type="molecule type" value="Genomic_DNA"/>
</dbReference>
<sequence>MHKDGLEIISYEIENYHGRRYECDSDCSDFRSYLSPCNSARVESGTWVIYERPNYMDYQCVPVRRPATEDCPSVLEKFPCRELHSYMVLRGWWVFYKHPHDKYLLGRGDYRKPVDWGALCPTVQSFRRLSEKPLTVFPLAADWPRRDEEDAGL</sequence>
<proteinExistence type="predicted"/>
<evidence type="ECO:0000313" key="2">
    <source>
        <dbReference type="Proteomes" id="UP000831701"/>
    </source>
</evidence>
<keyword evidence="2" id="KW-1185">Reference proteome</keyword>
<dbReference type="Proteomes" id="UP000831701">
    <property type="component" value="Chromosome 11"/>
</dbReference>
<reference evidence="1" key="1">
    <citation type="submission" date="2022-04" db="EMBL/GenBank/DDBJ databases">
        <title>Jade perch genome.</title>
        <authorList>
            <person name="Chao B."/>
        </authorList>
    </citation>
    <scope>NUCLEOTIDE SEQUENCE</scope>
    <source>
        <strain evidence="1">CB-2022</strain>
    </source>
</reference>
<name>A0ACB8WD01_9TELE</name>
<accession>A0ACB8WD01</accession>
<organism evidence="1 2">
    <name type="scientific">Scortum barcoo</name>
    <name type="common">barcoo grunter</name>
    <dbReference type="NCBI Taxonomy" id="214431"/>
    <lineage>
        <taxon>Eukaryota</taxon>
        <taxon>Metazoa</taxon>
        <taxon>Chordata</taxon>
        <taxon>Craniata</taxon>
        <taxon>Vertebrata</taxon>
        <taxon>Euteleostomi</taxon>
        <taxon>Actinopterygii</taxon>
        <taxon>Neopterygii</taxon>
        <taxon>Teleostei</taxon>
        <taxon>Neoteleostei</taxon>
        <taxon>Acanthomorphata</taxon>
        <taxon>Eupercaria</taxon>
        <taxon>Centrarchiformes</taxon>
        <taxon>Terapontoidei</taxon>
        <taxon>Terapontidae</taxon>
        <taxon>Scortum</taxon>
    </lineage>
</organism>